<gene>
    <name evidence="2" type="ORF">BOKJ2_LOCUS12949</name>
</gene>
<dbReference type="Proteomes" id="UP000614601">
    <property type="component" value="Unassembled WGS sequence"/>
</dbReference>
<dbReference type="AlphaFoldDB" id="A0A811LK63"/>
<comment type="caution">
    <text evidence="2">The sequence shown here is derived from an EMBL/GenBank/DDBJ whole genome shotgun (WGS) entry which is preliminary data.</text>
</comment>
<feature type="region of interest" description="Disordered" evidence="1">
    <location>
        <begin position="229"/>
        <end position="256"/>
    </location>
</feature>
<proteinExistence type="predicted"/>
<protein>
    <submittedName>
        <fullName evidence="2">Uncharacterized protein</fullName>
    </submittedName>
</protein>
<dbReference type="OrthoDB" id="5874916at2759"/>
<dbReference type="Proteomes" id="UP000783686">
    <property type="component" value="Unassembled WGS sequence"/>
</dbReference>
<evidence type="ECO:0000313" key="3">
    <source>
        <dbReference type="Proteomes" id="UP000614601"/>
    </source>
</evidence>
<sequence>MSQPPSKSTSQSNASETDSESQLSTNSHLVDTQQCDGPCKKLYSVSNLKIYNCGHVICGNCFTELPLKGIDDGGQQCMLGDCRRSYDRARRSNSSVAYANDSVKALKKSNNVYFNQVQPPQANMTLQDERYLDNSDRSKKSKESTADCQTCGSKKDCQCCCTGECSGDQIESDVSCGVLTSRRQYARRSGLVPYYTKVVTKSATKGRNPDGGMYKTVTTTTTYTKTYIPPKDALDSQGRQSDITSTGGSDVSMPIW</sequence>
<feature type="compositionally biased region" description="Polar residues" evidence="1">
    <location>
        <begin position="237"/>
        <end position="249"/>
    </location>
</feature>
<dbReference type="EMBL" id="CAJFDH010000006">
    <property type="protein sequence ID" value="CAD5228890.1"/>
    <property type="molecule type" value="Genomic_DNA"/>
</dbReference>
<accession>A0A811LK63</accession>
<feature type="region of interest" description="Disordered" evidence="1">
    <location>
        <begin position="1"/>
        <end position="25"/>
    </location>
</feature>
<evidence type="ECO:0000313" key="2">
    <source>
        <dbReference type="EMBL" id="CAD5228890.1"/>
    </source>
</evidence>
<organism evidence="2 3">
    <name type="scientific">Bursaphelenchus okinawaensis</name>
    <dbReference type="NCBI Taxonomy" id="465554"/>
    <lineage>
        <taxon>Eukaryota</taxon>
        <taxon>Metazoa</taxon>
        <taxon>Ecdysozoa</taxon>
        <taxon>Nematoda</taxon>
        <taxon>Chromadorea</taxon>
        <taxon>Rhabditida</taxon>
        <taxon>Tylenchina</taxon>
        <taxon>Tylenchomorpha</taxon>
        <taxon>Aphelenchoidea</taxon>
        <taxon>Aphelenchoididae</taxon>
        <taxon>Bursaphelenchus</taxon>
    </lineage>
</organism>
<evidence type="ECO:0000256" key="1">
    <source>
        <dbReference type="SAM" id="MobiDB-lite"/>
    </source>
</evidence>
<name>A0A811LK63_9BILA</name>
<keyword evidence="3" id="KW-1185">Reference proteome</keyword>
<dbReference type="EMBL" id="CAJFCW020000006">
    <property type="protein sequence ID" value="CAG9125218.1"/>
    <property type="molecule type" value="Genomic_DNA"/>
</dbReference>
<reference evidence="2" key="1">
    <citation type="submission" date="2020-09" db="EMBL/GenBank/DDBJ databases">
        <authorList>
            <person name="Kikuchi T."/>
        </authorList>
    </citation>
    <scope>NUCLEOTIDE SEQUENCE</scope>
    <source>
        <strain evidence="2">SH1</strain>
    </source>
</reference>